<evidence type="ECO:0000313" key="7">
    <source>
        <dbReference type="EMBL" id="KKY22141.1"/>
    </source>
</evidence>
<evidence type="ECO:0000256" key="1">
    <source>
        <dbReference type="ARBA" id="ARBA00004123"/>
    </source>
</evidence>
<keyword evidence="8" id="KW-1185">Reference proteome</keyword>
<evidence type="ECO:0000256" key="2">
    <source>
        <dbReference type="ARBA" id="ARBA00022491"/>
    </source>
</evidence>
<evidence type="ECO:0000256" key="4">
    <source>
        <dbReference type="ARBA" id="ARBA00023163"/>
    </source>
</evidence>
<dbReference type="GO" id="GO:0010468">
    <property type="term" value="P:regulation of gene expression"/>
    <property type="evidence" value="ECO:0007669"/>
    <property type="project" value="UniProtKB-ARBA"/>
</dbReference>
<evidence type="ECO:0000256" key="6">
    <source>
        <dbReference type="SAM" id="MobiDB-lite"/>
    </source>
</evidence>
<dbReference type="SMART" id="SM01401">
    <property type="entry name" value="Sds3"/>
    <property type="match status" value="1"/>
</dbReference>
<feature type="region of interest" description="Disordered" evidence="6">
    <location>
        <begin position="1"/>
        <end position="31"/>
    </location>
</feature>
<feature type="region of interest" description="Disordered" evidence="6">
    <location>
        <begin position="305"/>
        <end position="353"/>
    </location>
</feature>
<keyword evidence="4" id="KW-0804">Transcription</keyword>
<dbReference type="AlphaFoldDB" id="A0A0G2EIT8"/>
<dbReference type="OrthoDB" id="70376at2759"/>
<keyword evidence="2" id="KW-0678">Repressor</keyword>
<reference evidence="7 8" key="1">
    <citation type="submission" date="2015-05" db="EMBL/GenBank/DDBJ databases">
        <title>Distinctive expansion of gene families associated with plant cell wall degradation and secondary metabolism in the genomes of grapevine trunk pathogens.</title>
        <authorList>
            <person name="Lawrence D.P."/>
            <person name="Travadon R."/>
            <person name="Rolshausen P.E."/>
            <person name="Baumgartner K."/>
        </authorList>
    </citation>
    <scope>NUCLEOTIDE SEQUENCE [LARGE SCALE GENOMIC DNA]</scope>
    <source>
        <strain evidence="7">UCRPC4</strain>
    </source>
</reference>
<proteinExistence type="predicted"/>
<dbReference type="EMBL" id="LCWF01000079">
    <property type="protein sequence ID" value="KKY22141.1"/>
    <property type="molecule type" value="Genomic_DNA"/>
</dbReference>
<dbReference type="InterPro" id="IPR013907">
    <property type="entry name" value="Sds3"/>
</dbReference>
<sequence>MATGRLPAHRSPTPPPQPLSKRDKKRNAHQDKYQDLINDFAQNRDLHFRKQLLGLQTDMMLITQADPYQPEPMDDSPEGIARQVEEAAAGTPYQQDMSPHAGKWYSKFVQEVNQAKEVRDIELSQLVVRHQDNLARIRREYDFKLRLASEECDHLSNTLRERLAKSLSERKARLVKEKEHLDIADTNAILLHPSQFSITNPGSPGGPSGNRKTRHARHRLDDDYGSSLLADTGSKRKRKFEDGLASPTREGNSTPSERKQARALAQQSASALSFNSLFSDKDLKAATSEAYIATTHFFATSKRLGANNSATSNGKVTSTENDDTLGGASPSSSNSDLAAPEMDRTASQTYHATRSQRNLISHHANGGNSHMGAMSILSDLADKAATRPSLPYFLLANYPTRSGAGLPPPPSLMAEEQEEDLARMAELTSKPKGWVDKKLLDDLASKVEKNRDRYKKQQQIEDAANDVSDDPESIRRDKDEEDEEFWGLLDPRFPVHMGVHLVDKQRVGKGKGASSGMIGNIGNGQPGTPSKA</sequence>
<reference evidence="7 8" key="2">
    <citation type="submission" date="2015-05" db="EMBL/GenBank/DDBJ databases">
        <authorList>
            <person name="Morales-Cruz A."/>
            <person name="Amrine K.C."/>
            <person name="Cantu D."/>
        </authorList>
    </citation>
    <scope>NUCLEOTIDE SEQUENCE [LARGE SCALE GENOMIC DNA]</scope>
    <source>
        <strain evidence="7">UCRPC4</strain>
    </source>
</reference>
<feature type="region of interest" description="Disordered" evidence="6">
    <location>
        <begin position="505"/>
        <end position="532"/>
    </location>
</feature>
<keyword evidence="5" id="KW-0539">Nucleus</keyword>
<feature type="compositionally biased region" description="Polar residues" evidence="6">
    <location>
        <begin position="306"/>
        <end position="319"/>
    </location>
</feature>
<evidence type="ECO:0000256" key="3">
    <source>
        <dbReference type="ARBA" id="ARBA00023015"/>
    </source>
</evidence>
<comment type="subcellular location">
    <subcellularLocation>
        <location evidence="1">Nucleus</location>
    </subcellularLocation>
</comment>
<protein>
    <submittedName>
        <fullName evidence="7">Putative deacetylase complex subunit</fullName>
    </submittedName>
</protein>
<dbReference type="Proteomes" id="UP000053317">
    <property type="component" value="Unassembled WGS sequence"/>
</dbReference>
<feature type="region of interest" description="Disordered" evidence="6">
    <location>
        <begin position="194"/>
        <end position="265"/>
    </location>
</feature>
<dbReference type="PANTHER" id="PTHR21964">
    <property type="entry name" value="BREAST CANCER METASTASIS-SUPPRESSOR 1"/>
    <property type="match status" value="1"/>
</dbReference>
<keyword evidence="3" id="KW-0805">Transcription regulation</keyword>
<dbReference type="Pfam" id="PF08598">
    <property type="entry name" value="Sds3"/>
    <property type="match status" value="1"/>
</dbReference>
<dbReference type="GO" id="GO:0005654">
    <property type="term" value="C:nucleoplasm"/>
    <property type="evidence" value="ECO:0007669"/>
    <property type="project" value="UniProtKB-ARBA"/>
</dbReference>
<accession>A0A0G2EIT8</accession>
<comment type="caution">
    <text evidence="7">The sequence shown here is derived from an EMBL/GenBank/DDBJ whole genome shotgun (WGS) entry which is preliminary data.</text>
</comment>
<gene>
    <name evidence="7" type="ORF">UCRPC4_g03328</name>
</gene>
<organism evidence="7 8">
    <name type="scientific">Phaeomoniella chlamydospora</name>
    <name type="common">Phaeoacremonium chlamydosporum</name>
    <dbReference type="NCBI Taxonomy" id="158046"/>
    <lineage>
        <taxon>Eukaryota</taxon>
        <taxon>Fungi</taxon>
        <taxon>Dikarya</taxon>
        <taxon>Ascomycota</taxon>
        <taxon>Pezizomycotina</taxon>
        <taxon>Eurotiomycetes</taxon>
        <taxon>Chaetothyriomycetidae</taxon>
        <taxon>Phaeomoniellales</taxon>
        <taxon>Phaeomoniellaceae</taxon>
        <taxon>Phaeomoniella</taxon>
    </lineage>
</organism>
<evidence type="ECO:0000256" key="5">
    <source>
        <dbReference type="ARBA" id="ARBA00023242"/>
    </source>
</evidence>
<evidence type="ECO:0000313" key="8">
    <source>
        <dbReference type="Proteomes" id="UP000053317"/>
    </source>
</evidence>
<feature type="region of interest" description="Disordered" evidence="6">
    <location>
        <begin position="449"/>
        <end position="482"/>
    </location>
</feature>
<name>A0A0G2EIT8_PHACM</name>